<protein>
    <submittedName>
        <fullName evidence="1">Uncharacterized protein</fullName>
    </submittedName>
</protein>
<organism evidence="1">
    <name type="scientific">marine sediment metagenome</name>
    <dbReference type="NCBI Taxonomy" id="412755"/>
    <lineage>
        <taxon>unclassified sequences</taxon>
        <taxon>metagenomes</taxon>
        <taxon>ecological metagenomes</taxon>
    </lineage>
</organism>
<comment type="caution">
    <text evidence="1">The sequence shown here is derived from an EMBL/GenBank/DDBJ whole genome shotgun (WGS) entry which is preliminary data.</text>
</comment>
<sequence length="94" mass="10590">MEIAMKKFSEINMAEKINIEWISDDKLTIKSVNCSTSVVRSYMEPNELTNSICPWAILAATIVNALTGKDIEINLSKFNKIGAKSKLRILEKKD</sequence>
<dbReference type="EMBL" id="LAZR01061916">
    <property type="protein sequence ID" value="KKK62599.1"/>
    <property type="molecule type" value="Genomic_DNA"/>
</dbReference>
<evidence type="ECO:0000313" key="1">
    <source>
        <dbReference type="EMBL" id="KKK62599.1"/>
    </source>
</evidence>
<dbReference type="AlphaFoldDB" id="A0A0F8Z857"/>
<reference evidence="1" key="1">
    <citation type="journal article" date="2015" name="Nature">
        <title>Complex archaea that bridge the gap between prokaryotes and eukaryotes.</title>
        <authorList>
            <person name="Spang A."/>
            <person name="Saw J.H."/>
            <person name="Jorgensen S.L."/>
            <person name="Zaremba-Niedzwiedzka K."/>
            <person name="Martijn J."/>
            <person name="Lind A.E."/>
            <person name="van Eijk R."/>
            <person name="Schleper C."/>
            <person name="Guy L."/>
            <person name="Ettema T.J."/>
        </authorList>
    </citation>
    <scope>NUCLEOTIDE SEQUENCE</scope>
</reference>
<gene>
    <name evidence="1" type="ORF">LCGC14_3002720</name>
</gene>
<name>A0A0F8Z857_9ZZZZ</name>
<proteinExistence type="predicted"/>
<accession>A0A0F8Z857</accession>